<comment type="caution">
    <text evidence="2">The sequence shown here is derived from an EMBL/GenBank/DDBJ whole genome shotgun (WGS) entry which is preliminary data.</text>
</comment>
<dbReference type="RefSeq" id="XP_056494707.1">
    <property type="nucleotide sequence ID" value="XM_056624842.1"/>
</dbReference>
<dbReference type="OrthoDB" id="4187177at2759"/>
<feature type="chain" id="PRO_5040947277" evidence="1">
    <location>
        <begin position="26"/>
        <end position="109"/>
    </location>
</feature>
<gene>
    <name evidence="2" type="ORF">N7509_000195</name>
</gene>
<organism evidence="2 3">
    <name type="scientific">Penicillium cosmopolitanum</name>
    <dbReference type="NCBI Taxonomy" id="1131564"/>
    <lineage>
        <taxon>Eukaryota</taxon>
        <taxon>Fungi</taxon>
        <taxon>Dikarya</taxon>
        <taxon>Ascomycota</taxon>
        <taxon>Pezizomycotina</taxon>
        <taxon>Eurotiomycetes</taxon>
        <taxon>Eurotiomycetidae</taxon>
        <taxon>Eurotiales</taxon>
        <taxon>Aspergillaceae</taxon>
        <taxon>Penicillium</taxon>
    </lineage>
</organism>
<keyword evidence="1" id="KW-0732">Signal</keyword>
<evidence type="ECO:0000313" key="3">
    <source>
        <dbReference type="Proteomes" id="UP001147747"/>
    </source>
</evidence>
<proteinExistence type="predicted"/>
<dbReference type="EMBL" id="JAPZBU010000002">
    <property type="protein sequence ID" value="KAJ5414861.1"/>
    <property type="molecule type" value="Genomic_DNA"/>
</dbReference>
<sequence length="109" mass="12531">MIPTSSFGGCVLFWRWFILAPTGDTQFQAKLCVSVLSKDLREVLRVVPDDIKAISLMEDKPSIEQKILFHFLPELAKYAENMNNPECETPRQRLYLLIDHLKEAYSAIS</sequence>
<reference evidence="2" key="2">
    <citation type="journal article" date="2023" name="IMA Fungus">
        <title>Comparative genomic study of the Penicillium genus elucidates a diverse pangenome and 15 lateral gene transfer events.</title>
        <authorList>
            <person name="Petersen C."/>
            <person name="Sorensen T."/>
            <person name="Nielsen M.R."/>
            <person name="Sondergaard T.E."/>
            <person name="Sorensen J.L."/>
            <person name="Fitzpatrick D.A."/>
            <person name="Frisvad J.C."/>
            <person name="Nielsen K.L."/>
        </authorList>
    </citation>
    <scope>NUCLEOTIDE SEQUENCE</scope>
    <source>
        <strain evidence="2">IBT 29677</strain>
    </source>
</reference>
<protein>
    <submittedName>
        <fullName evidence="2">Uncharacterized protein</fullName>
    </submittedName>
</protein>
<keyword evidence="3" id="KW-1185">Reference proteome</keyword>
<dbReference type="AlphaFoldDB" id="A0A9W9WCE0"/>
<evidence type="ECO:0000256" key="1">
    <source>
        <dbReference type="SAM" id="SignalP"/>
    </source>
</evidence>
<name>A0A9W9WCE0_9EURO</name>
<feature type="signal peptide" evidence="1">
    <location>
        <begin position="1"/>
        <end position="25"/>
    </location>
</feature>
<reference evidence="2" key="1">
    <citation type="submission" date="2022-12" db="EMBL/GenBank/DDBJ databases">
        <authorList>
            <person name="Petersen C."/>
        </authorList>
    </citation>
    <scope>NUCLEOTIDE SEQUENCE</scope>
    <source>
        <strain evidence="2">IBT 29677</strain>
    </source>
</reference>
<evidence type="ECO:0000313" key="2">
    <source>
        <dbReference type="EMBL" id="KAJ5414861.1"/>
    </source>
</evidence>
<dbReference type="GeneID" id="81363822"/>
<accession>A0A9W9WCE0</accession>
<dbReference type="Proteomes" id="UP001147747">
    <property type="component" value="Unassembled WGS sequence"/>
</dbReference>